<evidence type="ECO:0000256" key="3">
    <source>
        <dbReference type="ARBA" id="ARBA00023136"/>
    </source>
</evidence>
<keyword evidence="3 5" id="KW-0472">Membrane</keyword>
<sequence length="291" mass="31323">MADEAEESPAQRQARLRREKRNAKITGGGADRLAKITGVSGRSAPAPEDVTPAAPRQTLSASVEDPAEVDISEHHWTPESRRVPTGASSRSLTPSIPMDGSNEGDMDPMMRMMQQMMGGGLPGIGGEGGDANGMPGDLPPFLKAMMGGQAQAKQEEQRPKSDSAYMWRILHAVFALSLAGYIALTSTFNGTKLSRFEKVDPEDSVGPRLFYLFATVETVLQSSRYFLEKGQLQGAGWLATIANSGMVPEPFNGYLKVVGRYVTIWNTVVADAMTVVFVLGAIAWWRGMAAA</sequence>
<keyword evidence="2 5" id="KW-1133">Transmembrane helix</keyword>
<protein>
    <recommendedName>
        <fullName evidence="8">GET complex, subunit GET2</fullName>
    </recommendedName>
</protein>
<feature type="compositionally biased region" description="Basic residues" evidence="4">
    <location>
        <begin position="14"/>
        <end position="23"/>
    </location>
</feature>
<dbReference type="OrthoDB" id="5393181at2759"/>
<evidence type="ECO:0000256" key="4">
    <source>
        <dbReference type="SAM" id="MobiDB-lite"/>
    </source>
</evidence>
<feature type="compositionally biased region" description="Basic and acidic residues" evidence="4">
    <location>
        <begin position="71"/>
        <end position="82"/>
    </location>
</feature>
<dbReference type="PANTHER" id="PTHR28263:SF1">
    <property type="entry name" value="GOLGI TO ER TRAFFIC PROTEIN 2"/>
    <property type="match status" value="1"/>
</dbReference>
<dbReference type="Proteomes" id="UP000799538">
    <property type="component" value="Unassembled WGS sequence"/>
</dbReference>
<evidence type="ECO:0000256" key="5">
    <source>
        <dbReference type="SAM" id="Phobius"/>
    </source>
</evidence>
<organism evidence="6 7">
    <name type="scientific">Elsinoe ampelina</name>
    <dbReference type="NCBI Taxonomy" id="302913"/>
    <lineage>
        <taxon>Eukaryota</taxon>
        <taxon>Fungi</taxon>
        <taxon>Dikarya</taxon>
        <taxon>Ascomycota</taxon>
        <taxon>Pezizomycotina</taxon>
        <taxon>Dothideomycetes</taxon>
        <taxon>Dothideomycetidae</taxon>
        <taxon>Myriangiales</taxon>
        <taxon>Elsinoaceae</taxon>
        <taxon>Elsinoe</taxon>
    </lineage>
</organism>
<keyword evidence="7" id="KW-1185">Reference proteome</keyword>
<dbReference type="InterPro" id="IPR028143">
    <property type="entry name" value="Get2/sif1"/>
</dbReference>
<name>A0A6A6G1G9_9PEZI</name>
<gene>
    <name evidence="6" type="ORF">BDZ85DRAFT_285382</name>
</gene>
<evidence type="ECO:0000313" key="7">
    <source>
        <dbReference type="Proteomes" id="UP000799538"/>
    </source>
</evidence>
<evidence type="ECO:0000313" key="6">
    <source>
        <dbReference type="EMBL" id="KAF2219541.1"/>
    </source>
</evidence>
<dbReference type="Pfam" id="PF08690">
    <property type="entry name" value="GET2"/>
    <property type="match status" value="1"/>
</dbReference>
<evidence type="ECO:0000256" key="1">
    <source>
        <dbReference type="ARBA" id="ARBA00022692"/>
    </source>
</evidence>
<dbReference type="AlphaFoldDB" id="A0A6A6G1G9"/>
<evidence type="ECO:0008006" key="8">
    <source>
        <dbReference type="Google" id="ProtNLM"/>
    </source>
</evidence>
<dbReference type="GO" id="GO:0006890">
    <property type="term" value="P:retrograde vesicle-mediated transport, Golgi to endoplasmic reticulum"/>
    <property type="evidence" value="ECO:0007669"/>
    <property type="project" value="TreeGrafter"/>
</dbReference>
<keyword evidence="1 5" id="KW-0812">Transmembrane</keyword>
<evidence type="ECO:0000256" key="2">
    <source>
        <dbReference type="ARBA" id="ARBA00022989"/>
    </source>
</evidence>
<accession>A0A6A6G1G9</accession>
<proteinExistence type="predicted"/>
<feature type="transmembrane region" description="Helical" evidence="5">
    <location>
        <begin position="165"/>
        <end position="184"/>
    </location>
</feature>
<feature type="transmembrane region" description="Helical" evidence="5">
    <location>
        <begin position="264"/>
        <end position="285"/>
    </location>
</feature>
<reference evidence="7" key="1">
    <citation type="journal article" date="2020" name="Stud. Mycol.">
        <title>101 Dothideomycetes genomes: A test case for predicting lifestyles and emergence of pathogens.</title>
        <authorList>
            <person name="Haridas S."/>
            <person name="Albert R."/>
            <person name="Binder M."/>
            <person name="Bloem J."/>
            <person name="LaButti K."/>
            <person name="Salamov A."/>
            <person name="Andreopoulos B."/>
            <person name="Baker S."/>
            <person name="Barry K."/>
            <person name="Bills G."/>
            <person name="Bluhm B."/>
            <person name="Cannon C."/>
            <person name="Castanera R."/>
            <person name="Culley D."/>
            <person name="Daum C."/>
            <person name="Ezra D."/>
            <person name="Gonzalez J."/>
            <person name="Henrissat B."/>
            <person name="Kuo A."/>
            <person name="Liang C."/>
            <person name="Lipzen A."/>
            <person name="Lutzoni F."/>
            <person name="Magnuson J."/>
            <person name="Mondo S."/>
            <person name="Nolan M."/>
            <person name="Ohm R."/>
            <person name="Pangilinan J."/>
            <person name="Park H.-J."/>
            <person name="Ramirez L."/>
            <person name="Alfaro M."/>
            <person name="Sun H."/>
            <person name="Tritt A."/>
            <person name="Yoshinaga Y."/>
            <person name="Zwiers L.-H."/>
            <person name="Turgeon B."/>
            <person name="Goodwin S."/>
            <person name="Spatafora J."/>
            <person name="Crous P."/>
            <person name="Grigoriev I."/>
        </authorList>
    </citation>
    <scope>NUCLEOTIDE SEQUENCE [LARGE SCALE GENOMIC DNA]</scope>
    <source>
        <strain evidence="7">CECT 20119</strain>
    </source>
</reference>
<feature type="region of interest" description="Disordered" evidence="4">
    <location>
        <begin position="1"/>
        <end position="103"/>
    </location>
</feature>
<dbReference type="PANTHER" id="PTHR28263">
    <property type="entry name" value="GOLGI TO ER TRAFFIC PROTEIN 2"/>
    <property type="match status" value="1"/>
</dbReference>
<dbReference type="EMBL" id="ML992516">
    <property type="protein sequence ID" value="KAF2219541.1"/>
    <property type="molecule type" value="Genomic_DNA"/>
</dbReference>